<dbReference type="InterPro" id="IPR046947">
    <property type="entry name" value="LytR-like"/>
</dbReference>
<feature type="domain" description="Response regulatory" evidence="3">
    <location>
        <begin position="7"/>
        <end position="120"/>
    </location>
</feature>
<dbReference type="PROSITE" id="PS50930">
    <property type="entry name" value="HTH_LYTTR"/>
    <property type="match status" value="1"/>
</dbReference>
<dbReference type="SMART" id="SM00448">
    <property type="entry name" value="REC"/>
    <property type="match status" value="1"/>
</dbReference>
<accession>A0ABW8IGH6</accession>
<gene>
    <name evidence="5" type="ORF">ISP18_04865</name>
</gene>
<evidence type="ECO:0000256" key="2">
    <source>
        <dbReference type="PROSITE-ProRule" id="PRU00169"/>
    </source>
</evidence>
<evidence type="ECO:0000313" key="5">
    <source>
        <dbReference type="EMBL" id="MFK2853915.1"/>
    </source>
</evidence>
<keyword evidence="1" id="KW-0902">Two-component regulatory system</keyword>
<evidence type="ECO:0000313" key="6">
    <source>
        <dbReference type="Proteomes" id="UP001620409"/>
    </source>
</evidence>
<proteinExistence type="predicted"/>
<dbReference type="InterPro" id="IPR001789">
    <property type="entry name" value="Sig_transdc_resp-reg_receiver"/>
</dbReference>
<evidence type="ECO:0000259" key="4">
    <source>
        <dbReference type="PROSITE" id="PS50930"/>
    </source>
</evidence>
<dbReference type="Gene3D" id="3.40.50.2300">
    <property type="match status" value="1"/>
</dbReference>
<keyword evidence="2" id="KW-0597">Phosphoprotein</keyword>
<dbReference type="RefSeq" id="WP_380017565.1">
    <property type="nucleotide sequence ID" value="NZ_JADIKI010000021.1"/>
</dbReference>
<feature type="modified residue" description="4-aspartylphosphate" evidence="2">
    <location>
        <position position="58"/>
    </location>
</feature>
<dbReference type="InterPro" id="IPR011006">
    <property type="entry name" value="CheY-like_superfamily"/>
</dbReference>
<keyword evidence="5" id="KW-0238">DNA-binding</keyword>
<evidence type="ECO:0000256" key="1">
    <source>
        <dbReference type="ARBA" id="ARBA00023012"/>
    </source>
</evidence>
<comment type="caution">
    <text evidence="5">The sequence shown here is derived from an EMBL/GenBank/DDBJ whole genome shotgun (WGS) entry which is preliminary data.</text>
</comment>
<dbReference type="InterPro" id="IPR007492">
    <property type="entry name" value="LytTR_DNA-bd_dom"/>
</dbReference>
<dbReference type="SUPFAM" id="SSF52172">
    <property type="entry name" value="CheY-like"/>
    <property type="match status" value="1"/>
</dbReference>
<keyword evidence="6" id="KW-1185">Reference proteome</keyword>
<dbReference type="PANTHER" id="PTHR37299:SF1">
    <property type="entry name" value="STAGE 0 SPORULATION PROTEIN A HOMOLOG"/>
    <property type="match status" value="1"/>
</dbReference>
<organism evidence="5 6">
    <name type="scientific">Dyella humi</name>
    <dbReference type="NCBI Taxonomy" id="1770547"/>
    <lineage>
        <taxon>Bacteria</taxon>
        <taxon>Pseudomonadati</taxon>
        <taxon>Pseudomonadota</taxon>
        <taxon>Gammaproteobacteria</taxon>
        <taxon>Lysobacterales</taxon>
        <taxon>Rhodanobacteraceae</taxon>
        <taxon>Dyella</taxon>
    </lineage>
</organism>
<sequence length="254" mass="28671">MNMPPIRTLLVDDEVLARLALRQALATHPDVEIVGECGNAAEALQAIAALEPALIFLDIRMPGADGFKLLHRLQPDALPMVVFATAYGQHALRAFDANALDYVLKPIKQERFDQTMARVRKQWMGLHARTEKMLSTPNPSLAPKYAQRISVRTGENIRVIAVQDIDWIRADGNYVQIHVGCTSYLHRETLRHLLDTLDPSRFLRIHRGTLVNVERIREIHPLFQGGAEVVLHNGTHLSLSRRFRTHARHALGML</sequence>
<feature type="domain" description="HTH LytTR-type" evidence="4">
    <location>
        <begin position="149"/>
        <end position="253"/>
    </location>
</feature>
<dbReference type="PROSITE" id="PS50110">
    <property type="entry name" value="RESPONSE_REGULATORY"/>
    <property type="match status" value="1"/>
</dbReference>
<reference evidence="5 6" key="1">
    <citation type="submission" date="2020-10" db="EMBL/GenBank/DDBJ databases">
        <title>Phylogeny of dyella-like bacteria.</title>
        <authorList>
            <person name="Fu J."/>
        </authorList>
    </citation>
    <scope>NUCLEOTIDE SEQUENCE [LARGE SCALE GENOMIC DNA]</scope>
    <source>
        <strain evidence="5 6">DHG40</strain>
    </source>
</reference>
<dbReference type="Gene3D" id="2.40.50.1020">
    <property type="entry name" value="LytTr DNA-binding domain"/>
    <property type="match status" value="1"/>
</dbReference>
<dbReference type="EMBL" id="JADIKI010000021">
    <property type="protein sequence ID" value="MFK2853915.1"/>
    <property type="molecule type" value="Genomic_DNA"/>
</dbReference>
<name>A0ABW8IGH6_9GAMM</name>
<dbReference type="GO" id="GO:0003677">
    <property type="term" value="F:DNA binding"/>
    <property type="evidence" value="ECO:0007669"/>
    <property type="project" value="UniProtKB-KW"/>
</dbReference>
<dbReference type="Pfam" id="PF04397">
    <property type="entry name" value="LytTR"/>
    <property type="match status" value="1"/>
</dbReference>
<protein>
    <submittedName>
        <fullName evidence="5">LytTR family transcriptional regulator DNA-binding domain-containing protein</fullName>
    </submittedName>
</protein>
<evidence type="ECO:0000259" key="3">
    <source>
        <dbReference type="PROSITE" id="PS50110"/>
    </source>
</evidence>
<dbReference type="PANTHER" id="PTHR37299">
    <property type="entry name" value="TRANSCRIPTIONAL REGULATOR-RELATED"/>
    <property type="match status" value="1"/>
</dbReference>
<dbReference type="Proteomes" id="UP001620409">
    <property type="component" value="Unassembled WGS sequence"/>
</dbReference>
<dbReference type="Pfam" id="PF00072">
    <property type="entry name" value="Response_reg"/>
    <property type="match status" value="1"/>
</dbReference>
<dbReference type="SMART" id="SM00850">
    <property type="entry name" value="LytTR"/>
    <property type="match status" value="1"/>
</dbReference>